<dbReference type="Pfam" id="PF13041">
    <property type="entry name" value="PPR_2"/>
    <property type="match status" value="2"/>
</dbReference>
<dbReference type="AlphaFoldDB" id="A0AAF0W775"/>
<gene>
    <name evidence="4" type="ORF">DCAR_0103701</name>
</gene>
<keyword evidence="1" id="KW-0677">Repeat</keyword>
<dbReference type="PROSITE" id="PS51375">
    <property type="entry name" value="PPR"/>
    <property type="match status" value="5"/>
</dbReference>
<accession>A0AAF0W775</accession>
<dbReference type="FunFam" id="1.25.40.10:FF:000090">
    <property type="entry name" value="Pentatricopeptide repeat-containing protein, chloroplastic"/>
    <property type="match status" value="1"/>
</dbReference>
<dbReference type="Pfam" id="PF01535">
    <property type="entry name" value="PPR"/>
    <property type="match status" value="7"/>
</dbReference>
<keyword evidence="5" id="KW-1185">Reference proteome</keyword>
<dbReference type="PANTHER" id="PTHR47926:SF397">
    <property type="entry name" value="(WILD MALAYSIAN BANANA) HYPOTHETICAL PROTEIN"/>
    <property type="match status" value="1"/>
</dbReference>
<name>A0AAF0W775_DAUCS</name>
<dbReference type="Proteomes" id="UP000077755">
    <property type="component" value="Chromosome 1"/>
</dbReference>
<organism evidence="4 5">
    <name type="scientific">Daucus carota subsp. sativus</name>
    <name type="common">Carrot</name>
    <dbReference type="NCBI Taxonomy" id="79200"/>
    <lineage>
        <taxon>Eukaryota</taxon>
        <taxon>Viridiplantae</taxon>
        <taxon>Streptophyta</taxon>
        <taxon>Embryophyta</taxon>
        <taxon>Tracheophyta</taxon>
        <taxon>Spermatophyta</taxon>
        <taxon>Magnoliopsida</taxon>
        <taxon>eudicotyledons</taxon>
        <taxon>Gunneridae</taxon>
        <taxon>Pentapetalae</taxon>
        <taxon>asterids</taxon>
        <taxon>campanulids</taxon>
        <taxon>Apiales</taxon>
        <taxon>Apiaceae</taxon>
        <taxon>Apioideae</taxon>
        <taxon>Scandiceae</taxon>
        <taxon>Daucinae</taxon>
        <taxon>Daucus</taxon>
        <taxon>Daucus sect. Daucus</taxon>
    </lineage>
</organism>
<feature type="repeat" description="PPR" evidence="3">
    <location>
        <begin position="293"/>
        <end position="327"/>
    </location>
</feature>
<reference evidence="4" key="1">
    <citation type="journal article" date="2016" name="Nat. Genet.">
        <title>A high-quality carrot genome assembly provides new insights into carotenoid accumulation and asterid genome evolution.</title>
        <authorList>
            <person name="Iorizzo M."/>
            <person name="Ellison S."/>
            <person name="Senalik D."/>
            <person name="Zeng P."/>
            <person name="Satapoomin P."/>
            <person name="Huang J."/>
            <person name="Bowman M."/>
            <person name="Iovene M."/>
            <person name="Sanseverino W."/>
            <person name="Cavagnaro P."/>
            <person name="Yildiz M."/>
            <person name="Macko-Podgorni A."/>
            <person name="Moranska E."/>
            <person name="Grzebelus E."/>
            <person name="Grzebelus D."/>
            <person name="Ashrafi H."/>
            <person name="Zheng Z."/>
            <person name="Cheng S."/>
            <person name="Spooner D."/>
            <person name="Van Deynze A."/>
            <person name="Simon P."/>
        </authorList>
    </citation>
    <scope>NUCLEOTIDE SEQUENCE</scope>
    <source>
        <tissue evidence="4">Leaf</tissue>
    </source>
</reference>
<dbReference type="InterPro" id="IPR046960">
    <property type="entry name" value="PPR_At4g14850-like_plant"/>
</dbReference>
<feature type="repeat" description="PPR" evidence="3">
    <location>
        <begin position="595"/>
        <end position="629"/>
    </location>
</feature>
<dbReference type="GO" id="GO:0009451">
    <property type="term" value="P:RNA modification"/>
    <property type="evidence" value="ECO:0007669"/>
    <property type="project" value="InterPro"/>
</dbReference>
<dbReference type="FunFam" id="1.25.40.10:FF:001227">
    <property type="entry name" value="Pentatricopeptide repeat-containing protein At1g26900, mitochondrial"/>
    <property type="match status" value="1"/>
</dbReference>
<feature type="repeat" description="PPR" evidence="3">
    <location>
        <begin position="394"/>
        <end position="428"/>
    </location>
</feature>
<evidence type="ECO:0008006" key="6">
    <source>
        <dbReference type="Google" id="ProtNLM"/>
    </source>
</evidence>
<feature type="repeat" description="PPR" evidence="3">
    <location>
        <begin position="87"/>
        <end position="121"/>
    </location>
</feature>
<sequence length="772" mass="86194">MLRIKPNFLNKRLYSTSSIDNYLHTKINHFLFNKILNVQTVLQSHGYIITSGHKDNIFIAAKLISLYASFNNSNSCTKVFNFVKFKDPFLWNSIIKAHFSNGLYAEALEFYTQMCVSDHWPNEFTIPMVVSACAELGVLFIGKKIHGLVSKINLFEGNAAVGSSLVYMYSKCGCMDDAGLVFDEMSVKDLVSWTALVIGYVQNDECEKGLKLLCKMHKVGGYEERPNFRTLEGGFLACGNMGAMLEGKCLHGLAVKSGIGCYASVLSSIFSMYSKFESCEEAYLSFCEVRSKDLMSWTSIIGVYARMGSFKDCLSLFFEMQKAGIDPDGMIISCMLSCFGNSTCPLAGKAFHAFIIRADYENNQMIHNALVSMYCKFGLVTLVEKFVDGIHERDDEVWNVMVQGYFKVGRPTKCIELFREMQVVGIPSSLNTLVAVISSCTILQAIHQGRYLHCYAIKNIMHENISVANSLIDMYGKVGQLTKAWNVFSRTYKDTVTWNTLISSYAHSGHYDDSISLYDRMVSEGVKPNPATLIIVLSACSHIAYLEKGESIYTYIKKEKFELNLPLATALANMYAKCGKLEISRDIFNSIEEKDVVLWNAMILGYGMHGDANSAIELLAEMEQSDVRPNELTFLSGLIACNHAGLVEEGKIIFGRIKDHFLKPTLKHYTCMVDLLARSGNLQEAEALALSMPIAADGGLWGALLSACKIHNNAEMGIRIAKHAINLDPDNDGYYIIISDLYNSLGMGEEAERMRMIIKKKGLRKMAGWSMV</sequence>
<dbReference type="InterPro" id="IPR046848">
    <property type="entry name" value="E_motif"/>
</dbReference>
<dbReference type="InterPro" id="IPR011990">
    <property type="entry name" value="TPR-like_helical_dom_sf"/>
</dbReference>
<dbReference type="EMBL" id="CP093343">
    <property type="protein sequence ID" value="WOG84517.1"/>
    <property type="molecule type" value="Genomic_DNA"/>
</dbReference>
<dbReference type="Pfam" id="PF20431">
    <property type="entry name" value="E_motif"/>
    <property type="match status" value="1"/>
</dbReference>
<dbReference type="Gene3D" id="1.25.40.10">
    <property type="entry name" value="Tetratricopeptide repeat domain"/>
    <property type="match status" value="5"/>
</dbReference>
<evidence type="ECO:0000313" key="4">
    <source>
        <dbReference type="EMBL" id="WOG84517.1"/>
    </source>
</evidence>
<evidence type="ECO:0000256" key="3">
    <source>
        <dbReference type="PROSITE-ProRule" id="PRU00708"/>
    </source>
</evidence>
<evidence type="ECO:0000256" key="1">
    <source>
        <dbReference type="ARBA" id="ARBA00022737"/>
    </source>
</evidence>
<dbReference type="SUPFAM" id="SSF48452">
    <property type="entry name" value="TPR-like"/>
    <property type="match status" value="1"/>
</dbReference>
<dbReference type="PANTHER" id="PTHR47926">
    <property type="entry name" value="PENTATRICOPEPTIDE REPEAT-CONTAINING PROTEIN"/>
    <property type="match status" value="1"/>
</dbReference>
<feature type="repeat" description="PPR" evidence="3">
    <location>
        <begin position="494"/>
        <end position="528"/>
    </location>
</feature>
<evidence type="ECO:0000256" key="2">
    <source>
        <dbReference type="ARBA" id="ARBA00061659"/>
    </source>
</evidence>
<dbReference type="GO" id="GO:0003723">
    <property type="term" value="F:RNA binding"/>
    <property type="evidence" value="ECO:0007669"/>
    <property type="project" value="InterPro"/>
</dbReference>
<dbReference type="NCBIfam" id="TIGR00756">
    <property type="entry name" value="PPR"/>
    <property type="match status" value="5"/>
</dbReference>
<comment type="similarity">
    <text evidence="2">Belongs to the PPR family. PCMP-E subfamily.</text>
</comment>
<reference evidence="4" key="2">
    <citation type="submission" date="2022-03" db="EMBL/GenBank/DDBJ databases">
        <title>Draft title - Genomic analysis of global carrot germplasm unveils the trajectory of domestication and the origin of high carotenoid orange carrot.</title>
        <authorList>
            <person name="Iorizzo M."/>
            <person name="Ellison S."/>
            <person name="Senalik D."/>
            <person name="Macko-Podgorni A."/>
            <person name="Grzebelus D."/>
            <person name="Bostan H."/>
            <person name="Rolling W."/>
            <person name="Curaba J."/>
            <person name="Simon P."/>
        </authorList>
    </citation>
    <scope>NUCLEOTIDE SEQUENCE</scope>
    <source>
        <tissue evidence="4">Leaf</tissue>
    </source>
</reference>
<protein>
    <recommendedName>
        <fullName evidence="6">Pentacotripeptide-repeat region of PRORP domain-containing protein</fullName>
    </recommendedName>
</protein>
<proteinExistence type="inferred from homology"/>
<dbReference type="InterPro" id="IPR002885">
    <property type="entry name" value="PPR_rpt"/>
</dbReference>
<evidence type="ECO:0000313" key="5">
    <source>
        <dbReference type="Proteomes" id="UP000077755"/>
    </source>
</evidence>